<keyword evidence="5" id="KW-0489">Methyltransferase</keyword>
<dbReference type="PIRSF" id="PIRSF005578">
    <property type="entry name" value="TlyA"/>
    <property type="match status" value="1"/>
</dbReference>
<keyword evidence="6" id="KW-1185">Reference proteome</keyword>
<dbReference type="InterPro" id="IPR036986">
    <property type="entry name" value="S4_RNA-bd_sf"/>
</dbReference>
<dbReference type="RefSeq" id="WP_317836100.1">
    <property type="nucleotide sequence ID" value="NZ_CP136920.1"/>
</dbReference>
<gene>
    <name evidence="5" type="ORF">RZN69_10620</name>
</gene>
<sequence length="254" mass="27576">MASPQDSLRADELLVRQGLASTKSMARRLILDKRIALAGDLITRPGQKLSPDDKMSISGPKPFVSRAGEKLEGFLKKYPVNVEDLECIDIGASTGGFTDCMLRRGAKSVVCVDVGHGQLNPSITENSRVTNLEGVNARNLDDVDLPLPDYDLAVMDLSFISLKLVLRPAWNRVRSGGTLICLVKPQFEAGKEASDTAGGVIRDSALQRQIVKDIKQFTSSHLSGSILIGECESPIKGGDGNREFLLGWRRNQVS</sequence>
<dbReference type="GO" id="GO:0008168">
    <property type="term" value="F:methyltransferase activity"/>
    <property type="evidence" value="ECO:0007669"/>
    <property type="project" value="UniProtKB-KW"/>
</dbReference>
<evidence type="ECO:0000256" key="2">
    <source>
        <dbReference type="ARBA" id="ARBA00029460"/>
    </source>
</evidence>
<keyword evidence="1 3" id="KW-0694">RNA-binding</keyword>
<evidence type="ECO:0000256" key="3">
    <source>
        <dbReference type="PROSITE-ProRule" id="PRU00182"/>
    </source>
</evidence>
<keyword evidence="5" id="KW-0808">Transferase</keyword>
<dbReference type="Gene3D" id="3.10.290.10">
    <property type="entry name" value="RNA-binding S4 domain"/>
    <property type="match status" value="1"/>
</dbReference>
<dbReference type="GO" id="GO:0003723">
    <property type="term" value="F:RNA binding"/>
    <property type="evidence" value="ECO:0007669"/>
    <property type="project" value="UniProtKB-KW"/>
</dbReference>
<dbReference type="PANTHER" id="PTHR32319">
    <property type="entry name" value="BACTERIAL HEMOLYSIN-LIKE PROTEIN"/>
    <property type="match status" value="1"/>
</dbReference>
<feature type="domain" description="RNA-binding S4" evidence="4">
    <location>
        <begin position="8"/>
        <end position="69"/>
    </location>
</feature>
<comment type="similarity">
    <text evidence="2">Belongs to the TlyA family.</text>
</comment>
<evidence type="ECO:0000313" key="6">
    <source>
        <dbReference type="Proteomes" id="UP001304300"/>
    </source>
</evidence>
<dbReference type="PROSITE" id="PS50889">
    <property type="entry name" value="S4"/>
    <property type="match status" value="1"/>
</dbReference>
<dbReference type="Pfam" id="PF01728">
    <property type="entry name" value="FtsJ"/>
    <property type="match status" value="1"/>
</dbReference>
<name>A0AAQ3LDL8_9BACT</name>
<dbReference type="SUPFAM" id="SSF55174">
    <property type="entry name" value="Alpha-L RNA-binding motif"/>
    <property type="match status" value="1"/>
</dbReference>
<dbReference type="SUPFAM" id="SSF53335">
    <property type="entry name" value="S-adenosyl-L-methionine-dependent methyltransferases"/>
    <property type="match status" value="1"/>
</dbReference>
<evidence type="ECO:0000256" key="1">
    <source>
        <dbReference type="ARBA" id="ARBA00022884"/>
    </source>
</evidence>
<accession>A0AAQ3LDL8</accession>
<evidence type="ECO:0000313" key="5">
    <source>
        <dbReference type="EMBL" id="WOO43541.1"/>
    </source>
</evidence>
<proteinExistence type="inferred from homology"/>
<dbReference type="InterPro" id="IPR002877">
    <property type="entry name" value="RNA_MeTrfase_FtsJ_dom"/>
</dbReference>
<dbReference type="SMART" id="SM00363">
    <property type="entry name" value="S4"/>
    <property type="match status" value="1"/>
</dbReference>
<dbReference type="PANTHER" id="PTHR32319:SF0">
    <property type="entry name" value="BACTERIAL HEMOLYSIN-LIKE PROTEIN"/>
    <property type="match status" value="1"/>
</dbReference>
<dbReference type="Proteomes" id="UP001304300">
    <property type="component" value="Chromosome"/>
</dbReference>
<evidence type="ECO:0000259" key="4">
    <source>
        <dbReference type="SMART" id="SM00363"/>
    </source>
</evidence>
<dbReference type="Pfam" id="PF01479">
    <property type="entry name" value="S4"/>
    <property type="match status" value="1"/>
</dbReference>
<protein>
    <submittedName>
        <fullName evidence="5">TlyA family RNA methyltransferase</fullName>
    </submittedName>
</protein>
<dbReference type="Gene3D" id="3.40.50.150">
    <property type="entry name" value="Vaccinia Virus protein VP39"/>
    <property type="match status" value="1"/>
</dbReference>
<dbReference type="KEGG" id="puo:RZN69_10620"/>
<dbReference type="InterPro" id="IPR047048">
    <property type="entry name" value="TlyA"/>
</dbReference>
<dbReference type="InterPro" id="IPR002942">
    <property type="entry name" value="S4_RNA-bd"/>
</dbReference>
<dbReference type="InterPro" id="IPR004538">
    <property type="entry name" value="Hemolysin_A/TlyA"/>
</dbReference>
<dbReference type="AlphaFoldDB" id="A0AAQ3LDL8"/>
<dbReference type="InterPro" id="IPR029063">
    <property type="entry name" value="SAM-dependent_MTases_sf"/>
</dbReference>
<organism evidence="5 6">
    <name type="scientific">Rubellicoccus peritrichatus</name>
    <dbReference type="NCBI Taxonomy" id="3080537"/>
    <lineage>
        <taxon>Bacteria</taxon>
        <taxon>Pseudomonadati</taxon>
        <taxon>Verrucomicrobiota</taxon>
        <taxon>Opitutia</taxon>
        <taxon>Puniceicoccales</taxon>
        <taxon>Cerasicoccaceae</taxon>
        <taxon>Rubellicoccus</taxon>
    </lineage>
</organism>
<reference evidence="5 6" key="1">
    <citation type="submission" date="2023-10" db="EMBL/GenBank/DDBJ databases">
        <title>Rubellicoccus peritrichatus gen. nov., sp. nov., isolated from an algae of coral reef tank.</title>
        <authorList>
            <person name="Luo J."/>
        </authorList>
    </citation>
    <scope>NUCLEOTIDE SEQUENCE [LARGE SCALE GENOMIC DNA]</scope>
    <source>
        <strain evidence="5 6">CR14</strain>
    </source>
</reference>
<dbReference type="GO" id="GO:0032259">
    <property type="term" value="P:methylation"/>
    <property type="evidence" value="ECO:0007669"/>
    <property type="project" value="UniProtKB-KW"/>
</dbReference>
<dbReference type="CDD" id="cd02440">
    <property type="entry name" value="AdoMet_MTases"/>
    <property type="match status" value="1"/>
</dbReference>
<dbReference type="EMBL" id="CP136920">
    <property type="protein sequence ID" value="WOO43541.1"/>
    <property type="molecule type" value="Genomic_DNA"/>
</dbReference>